<dbReference type="AlphaFoldDB" id="A0A1I4N1T5"/>
<dbReference type="Proteomes" id="UP000198804">
    <property type="component" value="Unassembled WGS sequence"/>
</dbReference>
<name>A0A1I4N1T5_9HYPH</name>
<organism evidence="1 2">
    <name type="scientific">Methylorubrum salsuginis</name>
    <dbReference type="NCBI Taxonomy" id="414703"/>
    <lineage>
        <taxon>Bacteria</taxon>
        <taxon>Pseudomonadati</taxon>
        <taxon>Pseudomonadota</taxon>
        <taxon>Alphaproteobacteria</taxon>
        <taxon>Hyphomicrobiales</taxon>
        <taxon>Methylobacteriaceae</taxon>
        <taxon>Methylorubrum</taxon>
    </lineage>
</organism>
<evidence type="ECO:0000313" key="1">
    <source>
        <dbReference type="EMBL" id="SFM09544.1"/>
    </source>
</evidence>
<proteinExistence type="predicted"/>
<dbReference type="EMBL" id="FOSV01000052">
    <property type="protein sequence ID" value="SFM09544.1"/>
    <property type="molecule type" value="Genomic_DNA"/>
</dbReference>
<dbReference type="RefSeq" id="WP_091952132.1">
    <property type="nucleotide sequence ID" value="NZ_FOSV01000052.1"/>
</dbReference>
<accession>A0A1I4N1T5</accession>
<gene>
    <name evidence="1" type="ORF">SAMN04488125_1524</name>
</gene>
<keyword evidence="2" id="KW-1185">Reference proteome</keyword>
<evidence type="ECO:0000313" key="2">
    <source>
        <dbReference type="Proteomes" id="UP000198804"/>
    </source>
</evidence>
<sequence length="117" mass="12309">MSAALTARPASPPPADVVHDHSAGVRAHVTLHAVRRYGDRILGLEDTLEGLEDLEAVDAMVALGVDVPGIRAWLAFFGGVGKRHGAIGVCRDGVGLVLKGGRVVTVLSKRGERRNRA</sequence>
<reference evidence="2" key="1">
    <citation type="submission" date="2016-10" db="EMBL/GenBank/DDBJ databases">
        <authorList>
            <person name="Varghese N."/>
            <person name="Submissions S."/>
        </authorList>
    </citation>
    <scope>NUCLEOTIDE SEQUENCE [LARGE SCALE GENOMIC DNA]</scope>
    <source>
        <strain evidence="2">CGMCC 1.6474</strain>
    </source>
</reference>
<dbReference type="OrthoDB" id="8006200at2"/>
<protein>
    <submittedName>
        <fullName evidence="1">Uncharacterized protein</fullName>
    </submittedName>
</protein>